<gene>
    <name evidence="2" type="ORF">P153DRAFT_193708</name>
</gene>
<dbReference type="AlphaFoldDB" id="A0A6A6ALM7"/>
<dbReference type="RefSeq" id="XP_033525758.1">
    <property type="nucleotide sequence ID" value="XM_033662446.1"/>
</dbReference>
<evidence type="ECO:0000256" key="1">
    <source>
        <dbReference type="SAM" id="MobiDB-lite"/>
    </source>
</evidence>
<reference evidence="2" key="1">
    <citation type="journal article" date="2020" name="Stud. Mycol.">
        <title>101 Dothideomycetes genomes: a test case for predicting lifestyles and emergence of pathogens.</title>
        <authorList>
            <person name="Haridas S."/>
            <person name="Albert R."/>
            <person name="Binder M."/>
            <person name="Bloem J."/>
            <person name="Labutti K."/>
            <person name="Salamov A."/>
            <person name="Andreopoulos B."/>
            <person name="Baker S."/>
            <person name="Barry K."/>
            <person name="Bills G."/>
            <person name="Bluhm B."/>
            <person name="Cannon C."/>
            <person name="Castanera R."/>
            <person name="Culley D."/>
            <person name="Daum C."/>
            <person name="Ezra D."/>
            <person name="Gonzalez J."/>
            <person name="Henrissat B."/>
            <person name="Kuo A."/>
            <person name="Liang C."/>
            <person name="Lipzen A."/>
            <person name="Lutzoni F."/>
            <person name="Magnuson J."/>
            <person name="Mondo S."/>
            <person name="Nolan M."/>
            <person name="Ohm R."/>
            <person name="Pangilinan J."/>
            <person name="Park H.-J."/>
            <person name="Ramirez L."/>
            <person name="Alfaro M."/>
            <person name="Sun H."/>
            <person name="Tritt A."/>
            <person name="Yoshinaga Y."/>
            <person name="Zwiers L.-H."/>
            <person name="Turgeon B."/>
            <person name="Goodwin S."/>
            <person name="Spatafora J."/>
            <person name="Crous P."/>
            <person name="Grigoriev I."/>
        </authorList>
    </citation>
    <scope>NUCLEOTIDE SEQUENCE</scope>
    <source>
        <strain evidence="2">CBS 119687</strain>
    </source>
</reference>
<organism evidence="2 3">
    <name type="scientific">Dothidotthia symphoricarpi CBS 119687</name>
    <dbReference type="NCBI Taxonomy" id="1392245"/>
    <lineage>
        <taxon>Eukaryota</taxon>
        <taxon>Fungi</taxon>
        <taxon>Dikarya</taxon>
        <taxon>Ascomycota</taxon>
        <taxon>Pezizomycotina</taxon>
        <taxon>Dothideomycetes</taxon>
        <taxon>Pleosporomycetidae</taxon>
        <taxon>Pleosporales</taxon>
        <taxon>Dothidotthiaceae</taxon>
        <taxon>Dothidotthia</taxon>
    </lineage>
</organism>
<name>A0A6A6ALM7_9PLEO</name>
<feature type="region of interest" description="Disordered" evidence="1">
    <location>
        <begin position="1"/>
        <end position="20"/>
    </location>
</feature>
<accession>A0A6A6ALM7</accession>
<dbReference type="GeneID" id="54402878"/>
<protein>
    <submittedName>
        <fullName evidence="2">Uncharacterized protein</fullName>
    </submittedName>
</protein>
<sequence>MRAGTPTRANRDNTWDYASPKTSIDDDGGYSRTRYRCRSGLWTTARISTSPCAHASLSTATRPRATWRTCSQAPEQIRSSGWLAMNPMRWCLVCR</sequence>
<evidence type="ECO:0000313" key="2">
    <source>
        <dbReference type="EMBL" id="KAF2131371.1"/>
    </source>
</evidence>
<dbReference type="Proteomes" id="UP000799771">
    <property type="component" value="Unassembled WGS sequence"/>
</dbReference>
<keyword evidence="3" id="KW-1185">Reference proteome</keyword>
<evidence type="ECO:0000313" key="3">
    <source>
        <dbReference type="Proteomes" id="UP000799771"/>
    </source>
</evidence>
<dbReference type="EMBL" id="ML977502">
    <property type="protein sequence ID" value="KAF2131371.1"/>
    <property type="molecule type" value="Genomic_DNA"/>
</dbReference>
<proteinExistence type="predicted"/>